<evidence type="ECO:0000313" key="2">
    <source>
        <dbReference type="EMBL" id="GEO83412.1"/>
    </source>
</evidence>
<dbReference type="OrthoDB" id="8373813at2"/>
<gene>
    <name evidence="2" type="ORF">RNA01_03440</name>
</gene>
<accession>A0A512HD77</accession>
<feature type="chain" id="PRO_5021877273" evidence="1">
    <location>
        <begin position="23"/>
        <end position="166"/>
    </location>
</feature>
<feature type="signal peptide" evidence="1">
    <location>
        <begin position="1"/>
        <end position="22"/>
    </location>
</feature>
<evidence type="ECO:0000313" key="3">
    <source>
        <dbReference type="Proteomes" id="UP000321717"/>
    </source>
</evidence>
<dbReference type="AlphaFoldDB" id="A0A512HD77"/>
<keyword evidence="1" id="KW-0732">Signal</keyword>
<protein>
    <submittedName>
        <fullName evidence="2">Uncharacterized protein</fullName>
    </submittedName>
</protein>
<name>A0A512HD77_9HYPH</name>
<evidence type="ECO:0000256" key="1">
    <source>
        <dbReference type="SAM" id="SignalP"/>
    </source>
</evidence>
<comment type="caution">
    <text evidence="2">The sequence shown here is derived from an EMBL/GenBank/DDBJ whole genome shotgun (WGS) entry which is preliminary data.</text>
</comment>
<dbReference type="EMBL" id="BJZP01000001">
    <property type="protein sequence ID" value="GEO83412.1"/>
    <property type="molecule type" value="Genomic_DNA"/>
</dbReference>
<proteinExistence type="predicted"/>
<organism evidence="2 3">
    <name type="scientific">Ciceribacter naphthalenivorans</name>
    <dbReference type="NCBI Taxonomy" id="1118451"/>
    <lineage>
        <taxon>Bacteria</taxon>
        <taxon>Pseudomonadati</taxon>
        <taxon>Pseudomonadota</taxon>
        <taxon>Alphaproteobacteria</taxon>
        <taxon>Hyphomicrobiales</taxon>
        <taxon>Rhizobiaceae</taxon>
        <taxon>Ciceribacter</taxon>
    </lineage>
</organism>
<sequence>MCCRSFAIVGVLAFLAPMPAFASDCLGWKAEVWEVEGGRALTAHICTPASGAERQAMLYLQCGEKGAYALRFDDGGAGDPPNGDPEWHGRIVFSDGRQRLDVAMTYEAMDGVLYAPAAFAGPLVDMLSHSASITLTPDEKTFKARTFTLKGSGTALARLARACSGR</sequence>
<reference evidence="2 3" key="1">
    <citation type="submission" date="2019-07" db="EMBL/GenBank/DDBJ databases">
        <title>Whole genome shotgun sequence of Rhizobium naphthalenivorans NBRC 107585.</title>
        <authorList>
            <person name="Hosoyama A."/>
            <person name="Uohara A."/>
            <person name="Ohji S."/>
            <person name="Ichikawa N."/>
        </authorList>
    </citation>
    <scope>NUCLEOTIDE SEQUENCE [LARGE SCALE GENOMIC DNA]</scope>
    <source>
        <strain evidence="2 3">NBRC 107585</strain>
    </source>
</reference>
<dbReference type="Proteomes" id="UP000321717">
    <property type="component" value="Unassembled WGS sequence"/>
</dbReference>
<keyword evidence="3" id="KW-1185">Reference proteome</keyword>
<dbReference type="RefSeq" id="WP_147178206.1">
    <property type="nucleotide sequence ID" value="NZ_BJZP01000001.1"/>
</dbReference>